<proteinExistence type="predicted"/>
<name>A0A1Y1VFW8_9FUNG</name>
<dbReference type="Proteomes" id="UP000193719">
    <property type="component" value="Unassembled WGS sequence"/>
</dbReference>
<reference evidence="1 2" key="2">
    <citation type="submission" date="2016-08" db="EMBL/GenBank/DDBJ databases">
        <title>Pervasive Adenine N6-methylation of Active Genes in Fungi.</title>
        <authorList>
            <consortium name="DOE Joint Genome Institute"/>
            <person name="Mondo S.J."/>
            <person name="Dannebaum R.O."/>
            <person name="Kuo R.C."/>
            <person name="Labutti K."/>
            <person name="Haridas S."/>
            <person name="Kuo A."/>
            <person name="Salamov A."/>
            <person name="Ahrendt S.R."/>
            <person name="Lipzen A."/>
            <person name="Sullivan W."/>
            <person name="Andreopoulos W.B."/>
            <person name="Clum A."/>
            <person name="Lindquist E."/>
            <person name="Daum C."/>
            <person name="Ramamoorthy G.K."/>
            <person name="Gryganskyi A."/>
            <person name="Culley D."/>
            <person name="Magnuson J.K."/>
            <person name="James T.Y."/>
            <person name="O'Malley M.A."/>
            <person name="Stajich J.E."/>
            <person name="Spatafora J.W."/>
            <person name="Visel A."/>
            <person name="Grigoriev I.V."/>
        </authorList>
    </citation>
    <scope>NUCLEOTIDE SEQUENCE [LARGE SCALE GENOMIC DNA]</scope>
    <source>
        <strain evidence="2">finn</strain>
    </source>
</reference>
<reference evidence="1 2" key="1">
    <citation type="submission" date="2016-08" db="EMBL/GenBank/DDBJ databases">
        <title>Genomes of anaerobic fungi encode conserved fungal cellulosomes for biomass hydrolysis.</title>
        <authorList>
            <consortium name="DOE Joint Genome Institute"/>
            <person name="Haitjema C.H."/>
            <person name="Gilmore S.P."/>
            <person name="Henske J.K."/>
            <person name="Solomon K.V."/>
            <person name="De Groot R."/>
            <person name="Kuo A."/>
            <person name="Mondo S.J."/>
            <person name="Salamov A.A."/>
            <person name="Labutti K."/>
            <person name="Zhao Z."/>
            <person name="Chiniquy J."/>
            <person name="Barry K."/>
            <person name="Brewer H.M."/>
            <person name="Purvine S.O."/>
            <person name="Wright A.T."/>
            <person name="Boxma B."/>
            <person name="Van Alen T."/>
            <person name="Hackstein J.H."/>
            <person name="Baker S.E."/>
            <person name="Grigoriev I.V."/>
            <person name="O'Malley M.A."/>
        </authorList>
    </citation>
    <scope>NUCLEOTIDE SEQUENCE [LARGE SCALE GENOMIC DNA]</scope>
    <source>
        <strain evidence="2">finn</strain>
    </source>
</reference>
<organism evidence="1 2">
    <name type="scientific">Piromyces finnis</name>
    <dbReference type="NCBI Taxonomy" id="1754191"/>
    <lineage>
        <taxon>Eukaryota</taxon>
        <taxon>Fungi</taxon>
        <taxon>Fungi incertae sedis</taxon>
        <taxon>Chytridiomycota</taxon>
        <taxon>Chytridiomycota incertae sedis</taxon>
        <taxon>Neocallimastigomycetes</taxon>
        <taxon>Neocallimastigales</taxon>
        <taxon>Neocallimastigaceae</taxon>
        <taxon>Piromyces</taxon>
    </lineage>
</organism>
<dbReference type="OrthoDB" id="10660256at2759"/>
<evidence type="ECO:0000313" key="2">
    <source>
        <dbReference type="Proteomes" id="UP000193719"/>
    </source>
</evidence>
<evidence type="ECO:0000313" key="1">
    <source>
        <dbReference type="EMBL" id="ORX55298.1"/>
    </source>
</evidence>
<comment type="caution">
    <text evidence="1">The sequence shown here is derived from an EMBL/GenBank/DDBJ whole genome shotgun (WGS) entry which is preliminary data.</text>
</comment>
<accession>A0A1Y1VFW8</accession>
<protein>
    <submittedName>
        <fullName evidence="1">Uncharacterized protein</fullName>
    </submittedName>
</protein>
<sequence>MIISQSLDINEDFEKEKSKTDNILKDTKESNVDNNEIKTKKDSNIDKISENLASNEKKENRVITKEELIKEQFHKKMWDVWEKYLSGDPINKNRELIRFPCIHNQAP</sequence>
<gene>
    <name evidence="1" type="ORF">BCR36DRAFT_282007</name>
</gene>
<dbReference type="EMBL" id="MCFH01000009">
    <property type="protein sequence ID" value="ORX55298.1"/>
    <property type="molecule type" value="Genomic_DNA"/>
</dbReference>
<dbReference type="AlphaFoldDB" id="A0A1Y1VFW8"/>
<keyword evidence="2" id="KW-1185">Reference proteome</keyword>